<accession>B3QWN5</accession>
<organism evidence="2 3">
    <name type="scientific">Chloroherpeton thalassium (strain ATCC 35110 / GB-78)</name>
    <dbReference type="NCBI Taxonomy" id="517418"/>
    <lineage>
        <taxon>Bacteria</taxon>
        <taxon>Pseudomonadati</taxon>
        <taxon>Chlorobiota</taxon>
        <taxon>Chlorobiia</taxon>
        <taxon>Chlorobiales</taxon>
        <taxon>Chloroherpetonaceae</taxon>
        <taxon>Chloroherpeton</taxon>
    </lineage>
</organism>
<dbReference type="EMBL" id="CP001100">
    <property type="protein sequence ID" value="ACF14795.1"/>
    <property type="molecule type" value="Genomic_DNA"/>
</dbReference>
<proteinExistence type="predicted"/>
<dbReference type="OrthoDB" id="461196at2"/>
<dbReference type="eggNOG" id="COG3271">
    <property type="taxonomic scope" value="Bacteria"/>
</dbReference>
<dbReference type="Proteomes" id="UP000001208">
    <property type="component" value="Chromosome"/>
</dbReference>
<sequence length="349" mass="38143">MSTPNNPGHVQNAPKIVGLPGTEGNSEFVHQHYEDTCAVRSQELILRDFGISVSEDTLRSEAISHGWYTPGGGTDANSVGNLLELHGVAVNRYENANIYTLTSELAKGHKVIIGVDSGELWDKGVVEGLEDKLGIQGADHALIVSGIDTSDPDHVKVVLTDPGTGDIAKEYPMEQFIDAWKDSNCFMVTTAEPAPAWLPEMKHFDYELGHLESIGNLSYDTFEQNILPLSNDISSDQHAMALLTDDFSGLVNGDMSSISPELADAIAHIPSASHHISHFPETSEQNPDHNFSQPHHDFNDPAHPNDHNPTIADLIHDHDSQTDFPDHDLPPDSFHDDLHHSGLDDILDS</sequence>
<feature type="compositionally biased region" description="Basic and acidic residues" evidence="1">
    <location>
        <begin position="294"/>
        <end position="306"/>
    </location>
</feature>
<evidence type="ECO:0000313" key="3">
    <source>
        <dbReference type="Proteomes" id="UP000001208"/>
    </source>
</evidence>
<evidence type="ECO:0008006" key="4">
    <source>
        <dbReference type="Google" id="ProtNLM"/>
    </source>
</evidence>
<keyword evidence="3" id="KW-1185">Reference proteome</keyword>
<feature type="compositionally biased region" description="Basic and acidic residues" evidence="1">
    <location>
        <begin position="314"/>
        <end position="343"/>
    </location>
</feature>
<dbReference type="Gene3D" id="3.90.70.10">
    <property type="entry name" value="Cysteine proteinases"/>
    <property type="match status" value="1"/>
</dbReference>
<dbReference type="KEGG" id="cts:Ctha_2345"/>
<gene>
    <name evidence="2" type="ordered locus">Ctha_2345</name>
</gene>
<name>B3QWN5_CHLT3</name>
<protein>
    <recommendedName>
        <fullName evidence="4">Peptidase C39-like domain-containing protein</fullName>
    </recommendedName>
</protein>
<feature type="region of interest" description="Disordered" evidence="1">
    <location>
        <begin position="277"/>
        <end position="349"/>
    </location>
</feature>
<reference evidence="2 3" key="1">
    <citation type="submission" date="2008-06" db="EMBL/GenBank/DDBJ databases">
        <title>Complete sequence of Chloroherpeton thalassium ATCC 35110.</title>
        <authorList>
            <consortium name="US DOE Joint Genome Institute"/>
            <person name="Lucas S."/>
            <person name="Copeland A."/>
            <person name="Lapidus A."/>
            <person name="Glavina del Rio T."/>
            <person name="Dalin E."/>
            <person name="Tice H."/>
            <person name="Bruce D."/>
            <person name="Goodwin L."/>
            <person name="Pitluck S."/>
            <person name="Schmutz J."/>
            <person name="Larimer F."/>
            <person name="Land M."/>
            <person name="Hauser L."/>
            <person name="Kyrpides N."/>
            <person name="Mikhailova N."/>
            <person name="Liu Z."/>
            <person name="Li T."/>
            <person name="Zhao F."/>
            <person name="Overmann J."/>
            <person name="Bryant D.A."/>
            <person name="Richardson P."/>
        </authorList>
    </citation>
    <scope>NUCLEOTIDE SEQUENCE [LARGE SCALE GENOMIC DNA]</scope>
    <source>
        <strain evidence="3">ATCC 35110 / GB-78</strain>
    </source>
</reference>
<evidence type="ECO:0000256" key="1">
    <source>
        <dbReference type="SAM" id="MobiDB-lite"/>
    </source>
</evidence>
<dbReference type="HOGENOM" id="CLU_793880_0_0_10"/>
<feature type="compositionally biased region" description="Polar residues" evidence="1">
    <location>
        <begin position="280"/>
        <end position="293"/>
    </location>
</feature>
<evidence type="ECO:0000313" key="2">
    <source>
        <dbReference type="EMBL" id="ACF14795.1"/>
    </source>
</evidence>
<dbReference type="AlphaFoldDB" id="B3QWN5"/>